<feature type="domain" description="Calx-beta" evidence="11">
    <location>
        <begin position="2106"/>
        <end position="2212"/>
    </location>
</feature>
<evidence type="ECO:0000256" key="1">
    <source>
        <dbReference type="ARBA" id="ARBA00005529"/>
    </source>
</evidence>
<evidence type="ECO:0000256" key="2">
    <source>
        <dbReference type="ARBA" id="ARBA00022723"/>
    </source>
</evidence>
<dbReference type="GO" id="GO:0016020">
    <property type="term" value="C:membrane"/>
    <property type="evidence" value="ECO:0007669"/>
    <property type="project" value="InterPro"/>
</dbReference>
<dbReference type="InterPro" id="IPR003644">
    <property type="entry name" value="Calx_beta"/>
</dbReference>
<protein>
    <submittedName>
        <fullName evidence="13">FRAS1-related extracellular matrix protein 2</fullName>
    </submittedName>
</protein>
<feature type="domain" description="Calx-beta" evidence="11">
    <location>
        <begin position="2347"/>
        <end position="2451"/>
    </location>
</feature>
<feature type="repeat" description="CSPG" evidence="8">
    <location>
        <begin position="678"/>
        <end position="790"/>
    </location>
</feature>
<dbReference type="GO" id="GO:0007155">
    <property type="term" value="P:cell adhesion"/>
    <property type="evidence" value="ECO:0007669"/>
    <property type="project" value="UniProtKB-KW"/>
</dbReference>
<keyword evidence="10" id="KW-0472">Membrane</keyword>
<evidence type="ECO:0000256" key="6">
    <source>
        <dbReference type="ARBA" id="ARBA00022889"/>
    </source>
</evidence>
<keyword evidence="12" id="KW-1185">Reference proteome</keyword>
<feature type="region of interest" description="Disordered" evidence="9">
    <location>
        <begin position="107"/>
        <end position="138"/>
    </location>
</feature>
<organism evidence="12 13">
    <name type="scientific">Chanos chanos</name>
    <name type="common">Milkfish</name>
    <name type="synonym">Mugil chanos</name>
    <dbReference type="NCBI Taxonomy" id="29144"/>
    <lineage>
        <taxon>Eukaryota</taxon>
        <taxon>Metazoa</taxon>
        <taxon>Chordata</taxon>
        <taxon>Craniata</taxon>
        <taxon>Vertebrata</taxon>
        <taxon>Euteleostomi</taxon>
        <taxon>Actinopterygii</taxon>
        <taxon>Neopterygii</taxon>
        <taxon>Teleostei</taxon>
        <taxon>Ostariophysi</taxon>
        <taxon>Gonorynchiformes</taxon>
        <taxon>Chanidae</taxon>
        <taxon>Chanos</taxon>
    </lineage>
</organism>
<feature type="compositionally biased region" description="Basic residues" evidence="9">
    <location>
        <begin position="3137"/>
        <end position="3146"/>
    </location>
</feature>
<dbReference type="Pfam" id="PF19309">
    <property type="entry name" value="Frem_N"/>
    <property type="match status" value="1"/>
</dbReference>
<dbReference type="GO" id="GO:0009653">
    <property type="term" value="P:anatomical structure morphogenesis"/>
    <property type="evidence" value="ECO:0007669"/>
    <property type="project" value="TreeGrafter"/>
</dbReference>
<feature type="region of interest" description="Disordered" evidence="9">
    <location>
        <begin position="3277"/>
        <end position="3318"/>
    </location>
</feature>
<dbReference type="PANTHER" id="PTHR45739:SF15">
    <property type="entry name" value="FRAS1-RELATED EXTRACELLULAR MATRIX PROTEIN 3 PRECURSOR"/>
    <property type="match status" value="1"/>
</dbReference>
<dbReference type="InterPro" id="IPR051561">
    <property type="entry name" value="FRAS1_ECM"/>
</dbReference>
<evidence type="ECO:0000259" key="11">
    <source>
        <dbReference type="SMART" id="SM00237"/>
    </source>
</evidence>
<evidence type="ECO:0000313" key="12">
    <source>
        <dbReference type="Proteomes" id="UP000504632"/>
    </source>
</evidence>
<evidence type="ECO:0000256" key="5">
    <source>
        <dbReference type="ARBA" id="ARBA00022837"/>
    </source>
</evidence>
<feature type="repeat" description="CSPG" evidence="8">
    <location>
        <begin position="815"/>
        <end position="912"/>
    </location>
</feature>
<proteinExistence type="inferred from homology"/>
<feature type="region of interest" description="Disordered" evidence="9">
    <location>
        <begin position="153"/>
        <end position="176"/>
    </location>
</feature>
<keyword evidence="5" id="KW-0106">Calcium</keyword>
<keyword evidence="2" id="KW-0479">Metal-binding</keyword>
<dbReference type="GO" id="GO:0046872">
    <property type="term" value="F:metal ion binding"/>
    <property type="evidence" value="ECO:0007669"/>
    <property type="project" value="UniProtKB-KW"/>
</dbReference>
<dbReference type="GO" id="GO:0007154">
    <property type="term" value="P:cell communication"/>
    <property type="evidence" value="ECO:0007669"/>
    <property type="project" value="InterPro"/>
</dbReference>
<feature type="compositionally biased region" description="Polar residues" evidence="9">
    <location>
        <begin position="122"/>
        <end position="138"/>
    </location>
</feature>
<feature type="repeat" description="CSPG" evidence="8">
    <location>
        <begin position="933"/>
        <end position="1025"/>
    </location>
</feature>
<reference evidence="13" key="1">
    <citation type="submission" date="2025-08" db="UniProtKB">
        <authorList>
            <consortium name="RefSeq"/>
        </authorList>
    </citation>
    <scope>IDENTIFICATION</scope>
</reference>
<feature type="repeat" description="CSPG" evidence="8">
    <location>
        <begin position="1292"/>
        <end position="1385"/>
    </location>
</feature>
<dbReference type="InterPro" id="IPR039005">
    <property type="entry name" value="CSPG_rpt"/>
</dbReference>
<feature type="region of interest" description="Disordered" evidence="9">
    <location>
        <begin position="3174"/>
        <end position="3235"/>
    </location>
</feature>
<feature type="repeat" description="CSPG" evidence="8">
    <location>
        <begin position="1406"/>
        <end position="1503"/>
    </location>
</feature>
<evidence type="ECO:0000256" key="10">
    <source>
        <dbReference type="SAM" id="Phobius"/>
    </source>
</evidence>
<feature type="compositionally biased region" description="Polar residues" evidence="9">
    <location>
        <begin position="156"/>
        <end position="176"/>
    </location>
</feature>
<feature type="compositionally biased region" description="Basic and acidic residues" evidence="9">
    <location>
        <begin position="3306"/>
        <end position="3318"/>
    </location>
</feature>
<dbReference type="RefSeq" id="XP_030630785.1">
    <property type="nucleotide sequence ID" value="XM_030774925.1"/>
</dbReference>
<keyword evidence="3" id="KW-0732">Signal</keyword>
<name>A0A6J2VD74_CHACN</name>
<evidence type="ECO:0000256" key="9">
    <source>
        <dbReference type="SAM" id="MobiDB-lite"/>
    </source>
</evidence>
<evidence type="ECO:0000256" key="8">
    <source>
        <dbReference type="PROSITE-ProRule" id="PRU01201"/>
    </source>
</evidence>
<feature type="repeat" description="CSPG" evidence="8">
    <location>
        <begin position="1636"/>
        <end position="1725"/>
    </location>
</feature>
<keyword evidence="6" id="KW-0130">Cell adhesion</keyword>
<dbReference type="GeneID" id="115812445"/>
<feature type="transmembrane region" description="Helical" evidence="10">
    <location>
        <begin position="3243"/>
        <end position="3265"/>
    </location>
</feature>
<dbReference type="PANTHER" id="PTHR45739">
    <property type="entry name" value="MATRIX PROTEIN, PUTATIVE-RELATED"/>
    <property type="match status" value="1"/>
</dbReference>
<evidence type="ECO:0000256" key="3">
    <source>
        <dbReference type="ARBA" id="ARBA00022729"/>
    </source>
</evidence>
<feature type="compositionally biased region" description="Basic and acidic residues" evidence="9">
    <location>
        <begin position="108"/>
        <end position="119"/>
    </location>
</feature>
<dbReference type="OrthoDB" id="430044at2759"/>
<keyword evidence="7" id="KW-0325">Glycoprotein</keyword>
<dbReference type="Pfam" id="PF03160">
    <property type="entry name" value="Calx-beta"/>
    <property type="match status" value="3"/>
</dbReference>
<evidence type="ECO:0000256" key="7">
    <source>
        <dbReference type="ARBA" id="ARBA00023180"/>
    </source>
</evidence>
<dbReference type="PROSITE" id="PS51854">
    <property type="entry name" value="CSPG"/>
    <property type="match status" value="11"/>
</dbReference>
<comment type="similarity">
    <text evidence="1">Belongs to the FRAS1 family.</text>
</comment>
<feature type="repeat" description="CSPG" evidence="8">
    <location>
        <begin position="1169"/>
        <end position="1271"/>
    </location>
</feature>
<feature type="repeat" description="CSPG" evidence="8">
    <location>
        <begin position="1524"/>
        <end position="1616"/>
    </location>
</feature>
<evidence type="ECO:0000313" key="13">
    <source>
        <dbReference type="RefSeq" id="XP_030630785.1"/>
    </source>
</evidence>
<dbReference type="InParanoid" id="A0A6J2VD74"/>
<sequence>MLSKDLAKHKPGDTHGDSRHRAGVVILIFIIIGIMMLIGTLYFLRKKGRSYSFDLAHPSDHETPLRSMEQEGTFEQTNKETPVSLDYEQEDKVNHTDNSVVNGVAAELSEKTPDDKIDSSSEEQNVAEENSFSSESSLTTPIKKVEFNLDLDLGSDKSSVTTPTTTESQDGQHNENNNNVTLIATTAAGPLGICSSSVDATFHDSVLQYQQRQRPDIESIVLAKQEVTVPHGSSVFLDPYTHLSIRVLPEDRCRITVLDHELLTQRFGMLTPKKFSCTFTKGEVKYTHFGSQTNGRDQVRLQLRYDSQTNTIIIPLTVNVHVTSNIHAMVKLNQPLVVHKENGYSNSIDGQGLTLTFGGKHSNCLLKPLVGIGGLPRYGSLVNYISNGQSINCNAFFSLGVRYKLNLPESLPRVDFIPMLVEQLDVHGRKLRQEHFQIKVIINGAGENSPPRPSFIALMMMEVSQFVLTAITSDMLAAEDLESDPEDLIFNVLSPPEQGFIISTDDQNQPINSFCQKALKDLKIAYKPPADDSESERIFHAEFEVVDVEGSSSDRFSFMIVVKPMNTLAPVVTLNSGQILFEGQSRPISSTLNLRISDEDNLADVKISVVRGLHHGILTVLGSQRKFFTPDDLAAGVVMYEHDGSETCNDNLVFRMTDGTSQIEFLFPVTIVPLDNKPPVVNVNTGLVLVKGEIRQITPMILSATDMDSEDRSLKFSLVSPYSSVGQLLFRQAETPADPSLWIISEVDHMFERVVTTWYLSDIMEGKLFYRYVGPHFTTAITDQFVFLVQDDSEPPNYSKEQTFIIKIHPLDDLPPKLHPGTTLQISVKECELTVIRKDTLRFKDLNSVDKDLHYTIIFPPANGNIVLTDSPNTILKEFTQAQINHGKVAYKPPSEELGILPKVVQFAFRVRDAAGNSADGLFTILLQPVNNKAPQIANRGFSVMRNSSYIITKTLLDVTDQDTADDNIVFTVKQVPDHGLLKCGRVNLLVGKTFSLKDIENGLLMYIHNGVGGSLHDTIKLEISDGRHHVPFAIRISISPASAVTPAVTLPPSLLDIVIEVKENGETKIISNRTKDRGLQTEDVRLVLTVDSPPRFGVIQVNGVLSRTFTLYDLNSGAVSYVHTAGEVGQIRKDDFFNLTVSGKWIIQGNVIQKVRVHVPVLPVDNIQPVIHIVQQFTVIEGSENIISSDFIQAQDMDSEVDNILCNVLAQPSFGYLENVSPSPGSEKSRSGVAITGFSIKDIRLRHIQYVQSVHEGTEPVEDRLTFQCTDGTNLSEMLIFPIVIIPANEEKPSLFIREFVVMEGMSLTFDIPILNAVDTDVPKDSLEFEIVNTPKHGKIVQHSITGTVPVVKFSLEQIETGSRIVYEHDGSETRNDTFTIRLTDGRHMVEKQVIILILPVDDETPRLAINSGLEVKIGETATITNRLLKATDLDSEDKNLTFVIRQGPVHGLIQHLSRTKDFVLNLTVGMRFTQDEIDKGLIQYTHTGQGGVRDLVKFDVTDGINPLIDRYFYITVGAVDTVFPVVINKGVTLTEGGRVTLTTDLLSSSDLNSPDEHLHYTITRPPTHGRLECTDLPGISVSTFTQLQLAGSKIRYIHTSLDEARMDSFEFQVTDGQNMVFRTFRVSITDIDNKRPVLSVHGLIVGQGKLRCITPFELSVEDQDTPDHKLHFIITHVPSHGRILYNGTRSVMNFTKEDLSENLITYKHDGTESEEDSIMFTVTDGTNSGFFVFPEMERETTQPQVLKIKITGDLYSAPRVVISRPALSLTLLPTGQWGFKFSSKVLKTKTKKQKQGKDVPSVDLIYRVTELPKYGFIRHTEKQSNSSIFTQADIDDMKICYILFDGVNASSDVFYFTVEDRGGNQLQPQSFWLKWAWVSLERQFYQVQEEVHTLEVTLQRRGYLGETSFVSISTKDGTAVHGQDFHGNIQRQVQFNPGQTRATWRLRIIDDQLYESSESFQIVLSEPVMTLIEQPSTATVEITDPQDECTVFFSQTEIRVEEDVGELLIPVQRSGDISLELMVICYTQQGSAKGTTPGSVLSFSDYITCPEDHSSILRFEPGDKEKTCRVIIIDDALYERAESFNVSLTSAMGGRVKEGHHTTSVIILPHHDDEPYIFLRQSEYEVEESAGFVELQVCRAGSDLSQPATVTITTRSTTPASAQAGVDYVAIGKNVDFASGEAMVTVRVLILDDMGGPVLEGPEQFELFLSMPTNASLGQPIRAIITIHDSQSDVPTVQFEFSEYSVREADGRAVAVVIRSGDLTQISEVRCYTRQSSAQVMMDYEERPDTDLSVITFQPGEREKTCEVTIVDDSEYEEEEEFRLVLGMPSSQSAVLFSLGKQRETLVKIKDEEDKPIIRFSETRFFVREPPGAGESVAVRIQVQRLGDCSKVSVVRVHTRDGSATAGEDYRPLSVELQFDQGQSLHFVEVLILHDTERETRETFTVHLKPDDNMVAEIQVTKAMVFIEESGSTGVVTFPAVPQVISILVYEDNEQTTSYNPPPPSGYPLVCVTACDRRHSEFSTLESVCVSEGLNDSLSEFRWFLGPPRGPDGSAGPMRELEAGVFFAPSHGRLLDGVYFRGGWRVQCAARAVSVSGQTGLELSSNIVDISTTEGMCQPHAPNVVGTEPFTAKIRYTGSDDHVYPNLISLTVTMPHVDGMLPLISTRPLSDWSLTLTADISRVGNHRCSNLLDGHEVTTNHGFVSHNPDLSSAHGSHYPLWSPSALRFYSNLDLEACLWTFRGYFGMSELLSECGGTVSTDRQVLNLVQSFVSLRLPLYVSYLFHAPSGWLNFDLQTELRLTFVYDTSILWQKGISSPQETELQGSLYPTSMRINGEGLLVVTFRTQTHFRGQFVLSHQGSSTLSVVRCVDQPALAFTLSLLSSESTYDQPTQTWIFTSQRSVRDYSGSYSVSLVPCVAPLTVAYTHTPVCNPKQPLTFSMDVRFQQVSDSVPVEFTLNTLFFLLSKRELWLSDGSMGFGEGADVVFSEGSQIFGRIMVDPVQNMGDSFVCYVEKVFLCVGADGYIPKYQPANREYGCLVDTPALIYRFKILDKASPETQTLMFGEVPFEARLAENTPGAGPLVRQAGSDGFSLSVAPLFQVAAGRQWYIHVIYTVRSRARDKKRHTRSLDPHNTHKNHGLNNNHVHHSIITHNTTKTANLDSVTLPPAVMSRGHRATADEDRNIGQDSDRGTNLQHISLQYPPSALRQPGKEASSMGTNRQEDGPSLGGESETKTAQMTLPLAMLVLITIISLSGVTLFILFSKYCRKHHAVRHKNSQPSHVYSSEGQCPHSARGRRGGNNGRYRDREDCGSSEV</sequence>
<feature type="repeat" description="CSPG" evidence="8">
    <location>
        <begin position="1759"/>
        <end position="1861"/>
    </location>
</feature>
<dbReference type="Pfam" id="PF16184">
    <property type="entry name" value="Cadherin_3"/>
    <property type="match status" value="11"/>
</dbReference>
<feature type="transmembrane region" description="Helical" evidence="10">
    <location>
        <begin position="21"/>
        <end position="44"/>
    </location>
</feature>
<keyword evidence="10" id="KW-1133">Transmembrane helix</keyword>
<accession>A0A6J2VD74</accession>
<feature type="region of interest" description="Disordered" evidence="9">
    <location>
        <begin position="56"/>
        <end position="80"/>
    </location>
</feature>
<feature type="repeat" description="CSPG" evidence="8">
    <location>
        <begin position="452"/>
        <end position="546"/>
    </location>
</feature>
<dbReference type="Gene3D" id="2.60.40.2030">
    <property type="match status" value="5"/>
</dbReference>
<feature type="compositionally biased region" description="Basic and acidic residues" evidence="9">
    <location>
        <begin position="3179"/>
        <end position="3193"/>
    </location>
</feature>
<feature type="domain" description="Calx-beta" evidence="11">
    <location>
        <begin position="1868"/>
        <end position="1967"/>
    </location>
</feature>
<dbReference type="SUPFAM" id="SSF141072">
    <property type="entry name" value="CalX-like"/>
    <property type="match status" value="5"/>
</dbReference>
<feature type="compositionally biased region" description="Polar residues" evidence="9">
    <location>
        <begin position="3280"/>
        <end position="3290"/>
    </location>
</feature>
<feature type="domain" description="Calx-beta" evidence="11">
    <location>
        <begin position="2225"/>
        <end position="2329"/>
    </location>
</feature>
<dbReference type="InterPro" id="IPR038081">
    <property type="entry name" value="CalX-like_sf"/>
</dbReference>
<evidence type="ECO:0000256" key="4">
    <source>
        <dbReference type="ARBA" id="ARBA00022737"/>
    </source>
</evidence>
<feature type="region of interest" description="Disordered" evidence="9">
    <location>
        <begin position="3123"/>
        <end position="3146"/>
    </location>
</feature>
<dbReference type="SMART" id="SM00237">
    <property type="entry name" value="Calx_beta"/>
    <property type="match status" value="5"/>
</dbReference>
<dbReference type="InterPro" id="IPR045658">
    <property type="entry name" value="FRAS1-rel_N"/>
</dbReference>
<feature type="domain" description="Calx-beta" evidence="11">
    <location>
        <begin position="1980"/>
        <end position="2091"/>
    </location>
</feature>
<keyword evidence="10" id="KW-0812">Transmembrane</keyword>
<dbReference type="Proteomes" id="UP000504632">
    <property type="component" value="Chromosome 5"/>
</dbReference>
<keyword evidence="4" id="KW-0677">Repeat</keyword>
<feature type="repeat" description="CSPG" evidence="8">
    <location>
        <begin position="569"/>
        <end position="657"/>
    </location>
</feature>
<gene>
    <name evidence="13" type="primary">LOC115812445</name>
</gene>